<dbReference type="InterPro" id="IPR008969">
    <property type="entry name" value="CarboxyPept-like_regulatory"/>
</dbReference>
<gene>
    <name evidence="2" type="ORF">SAMN02927925_00983</name>
</gene>
<organism evidence="2 3">
    <name type="scientific">Flavobacterium saliperosum</name>
    <dbReference type="NCBI Taxonomy" id="329186"/>
    <lineage>
        <taxon>Bacteria</taxon>
        <taxon>Pseudomonadati</taxon>
        <taxon>Bacteroidota</taxon>
        <taxon>Flavobacteriia</taxon>
        <taxon>Flavobacteriales</taxon>
        <taxon>Flavobacteriaceae</taxon>
        <taxon>Flavobacterium</taxon>
    </lineage>
</organism>
<dbReference type="SUPFAM" id="SSF49464">
    <property type="entry name" value="Carboxypeptidase regulatory domain-like"/>
    <property type="match status" value="1"/>
</dbReference>
<evidence type="ECO:0000313" key="3">
    <source>
        <dbReference type="Proteomes" id="UP000182124"/>
    </source>
</evidence>
<sequence length="507" mass="58176">MTRTLFHLFFFLLGLQTTLAQNITAKVVDAKSGESLPYANIKLNETTNLISNAEGYFTLSESNSDDASVLTVTYLGYVKHQITVGELRNLQYIIKLEPGVFELETMTISNVKPDPNAIMAEVKKNLPIHYKNNGQASKSMIFYRDASTFKPIKFDIEFTKSTGFTKKGLEAVNREVNAFTSKLISHPPKEFKDLLCNYYTNTKMKDNKPLFHTKLDVVKATLLKDEDRSVDLDDMQQVAENIFLKHLDSTKYYRVKSGLFGSRDTISLKKSFNEKKNKNKNITPKLTSSKTGLTVFMFENNFSQSGKLDFVNKPELYKYTYEGKTYNDKDEFMYVLSFEPRKSKAKYNGKLYVSETDYAVVRCDYALAEGETVSGFNMKLLLGVKASENISKGTLIYKKNTDNKGYYLQYASVETGQYIYLNRPLKFIELTDSEKDVVAFDLKVEGNTADKKEFLTISKSEINETAFDNVKEEDFNYILLKRYDSKIWKDFVSIEPLEEMKQFKVAE</sequence>
<name>A0A1G4VGA6_9FLAO</name>
<dbReference type="STRING" id="329186.SAMN02927925_00983"/>
<protein>
    <submittedName>
        <fullName evidence="2">CarboxypepD_reg-like domain-containing protein</fullName>
    </submittedName>
</protein>
<evidence type="ECO:0000256" key="1">
    <source>
        <dbReference type="SAM" id="SignalP"/>
    </source>
</evidence>
<keyword evidence="1" id="KW-0732">Signal</keyword>
<evidence type="ECO:0000313" key="2">
    <source>
        <dbReference type="EMBL" id="SCX06319.1"/>
    </source>
</evidence>
<reference evidence="2 3" key="1">
    <citation type="submission" date="2016-10" db="EMBL/GenBank/DDBJ databases">
        <authorList>
            <person name="de Groot N.N."/>
        </authorList>
    </citation>
    <scope>NUCLEOTIDE SEQUENCE [LARGE SCALE GENOMIC DNA]</scope>
    <source>
        <strain evidence="2 3">CGMCC 1.3801</strain>
    </source>
</reference>
<dbReference type="eggNOG" id="COG0417">
    <property type="taxonomic scope" value="Bacteria"/>
</dbReference>
<feature type="signal peptide" evidence="1">
    <location>
        <begin position="1"/>
        <end position="20"/>
    </location>
</feature>
<dbReference type="EMBL" id="FMTY01000002">
    <property type="protein sequence ID" value="SCX06319.1"/>
    <property type="molecule type" value="Genomic_DNA"/>
</dbReference>
<dbReference type="AlphaFoldDB" id="A0A1G4VGA6"/>
<dbReference type="Proteomes" id="UP000182124">
    <property type="component" value="Unassembled WGS sequence"/>
</dbReference>
<feature type="chain" id="PRO_5010288664" evidence="1">
    <location>
        <begin position="21"/>
        <end position="507"/>
    </location>
</feature>
<dbReference type="RefSeq" id="WP_035654534.1">
    <property type="nucleotide sequence ID" value="NZ_CBCSBQ010000017.1"/>
</dbReference>
<accession>A0A1G4VGA6</accession>
<dbReference type="Pfam" id="PF13715">
    <property type="entry name" value="CarbopepD_reg_2"/>
    <property type="match status" value="1"/>
</dbReference>
<proteinExistence type="predicted"/>